<accession>A0A1H6IGX4</accession>
<gene>
    <name evidence="2" type="ORF">SAMN02910265_00731</name>
</gene>
<dbReference type="EMBL" id="FNWV01000002">
    <property type="protein sequence ID" value="SEH45498.1"/>
    <property type="molecule type" value="Genomic_DNA"/>
</dbReference>
<evidence type="ECO:0000313" key="2">
    <source>
        <dbReference type="EMBL" id="SEH45498.1"/>
    </source>
</evidence>
<dbReference type="OrthoDB" id="1822034at2"/>
<feature type="transmembrane region" description="Helical" evidence="1">
    <location>
        <begin position="9"/>
        <end position="27"/>
    </location>
</feature>
<dbReference type="Proteomes" id="UP000183190">
    <property type="component" value="Unassembled WGS sequence"/>
</dbReference>
<protein>
    <submittedName>
        <fullName evidence="2">Uncharacterized protein</fullName>
    </submittedName>
</protein>
<dbReference type="AlphaFoldDB" id="A0A1H6IGX4"/>
<name>A0A1H6IGX4_RUMFL</name>
<evidence type="ECO:0000256" key="1">
    <source>
        <dbReference type="SAM" id="Phobius"/>
    </source>
</evidence>
<keyword evidence="1" id="KW-1133">Transmembrane helix</keyword>
<keyword evidence="1" id="KW-0472">Membrane</keyword>
<feature type="transmembrane region" description="Helical" evidence="1">
    <location>
        <begin position="68"/>
        <end position="88"/>
    </location>
</feature>
<keyword evidence="1" id="KW-0812">Transmembrane</keyword>
<sequence>MNKKIMKEALLATILDIIFIISIVLLNEKHCNAILILSNVVVGCTVKAAGFWNDLVADNSYTHLGKRFAVSALALGLFAVAAIVMLWAGTWFVLYAGVGLFAVFVYDWIAYFLFKTYAHSRKNKKVKA</sequence>
<dbReference type="RefSeq" id="WP_074714541.1">
    <property type="nucleotide sequence ID" value="NZ_FNWV01000002.1"/>
</dbReference>
<feature type="transmembrane region" description="Helical" evidence="1">
    <location>
        <begin position="94"/>
        <end position="114"/>
    </location>
</feature>
<organism evidence="2 3">
    <name type="scientific">Ruminococcus flavefaciens</name>
    <dbReference type="NCBI Taxonomy" id="1265"/>
    <lineage>
        <taxon>Bacteria</taxon>
        <taxon>Bacillati</taxon>
        <taxon>Bacillota</taxon>
        <taxon>Clostridia</taxon>
        <taxon>Eubacteriales</taxon>
        <taxon>Oscillospiraceae</taxon>
        <taxon>Ruminococcus</taxon>
    </lineage>
</organism>
<reference evidence="2 3" key="1">
    <citation type="submission" date="2016-10" db="EMBL/GenBank/DDBJ databases">
        <authorList>
            <person name="de Groot N.N."/>
        </authorList>
    </citation>
    <scope>NUCLEOTIDE SEQUENCE [LARGE SCALE GENOMIC DNA]</scope>
    <source>
        <strain evidence="2 3">YAD2003</strain>
    </source>
</reference>
<evidence type="ECO:0000313" key="3">
    <source>
        <dbReference type="Proteomes" id="UP000183190"/>
    </source>
</evidence>
<proteinExistence type="predicted"/>
<feature type="transmembrane region" description="Helical" evidence="1">
    <location>
        <begin position="33"/>
        <end position="56"/>
    </location>
</feature>